<evidence type="ECO:0000256" key="2">
    <source>
        <dbReference type="ARBA" id="ARBA00009399"/>
    </source>
</evidence>
<organism evidence="8 9">
    <name type="scientific">Hydromonas duriensis</name>
    <dbReference type="NCBI Taxonomy" id="1527608"/>
    <lineage>
        <taxon>Bacteria</taxon>
        <taxon>Pseudomonadati</taxon>
        <taxon>Pseudomonadota</taxon>
        <taxon>Betaproteobacteria</taxon>
        <taxon>Burkholderiales</taxon>
        <taxon>Burkholderiaceae</taxon>
        <taxon>Hydromonas</taxon>
    </lineage>
</organism>
<dbReference type="EMBL" id="SNZE01000003">
    <property type="protein sequence ID" value="TDR32546.1"/>
    <property type="molecule type" value="Genomic_DNA"/>
</dbReference>
<proteinExistence type="inferred from homology"/>
<sequence>MKTHLPIKRLMQFALVGGAAALTHYATAMLCVYVLAQNEYAANVIGFLVAFSVSYLGQSLWTFADKNTPRQHALPRYFLTSLTGFGINTVFLYMALYINLPYPLALLLAIAGSACFVYIISSTWVFRHHGN</sequence>
<comment type="subcellular location">
    <subcellularLocation>
        <location evidence="1">Membrane</location>
        <topology evidence="1">Multi-pass membrane protein</topology>
    </subcellularLocation>
</comment>
<evidence type="ECO:0000256" key="5">
    <source>
        <dbReference type="ARBA" id="ARBA00023136"/>
    </source>
</evidence>
<dbReference type="PANTHER" id="PTHR38459">
    <property type="entry name" value="PROPHAGE BACTOPRENOL-LINKED GLUCOSE TRANSLOCASE HOMOLOG"/>
    <property type="match status" value="1"/>
</dbReference>
<dbReference type="Proteomes" id="UP000294480">
    <property type="component" value="Unassembled WGS sequence"/>
</dbReference>
<dbReference type="AlphaFoldDB" id="A0A4R6YAK5"/>
<evidence type="ECO:0000313" key="8">
    <source>
        <dbReference type="EMBL" id="TDR32546.1"/>
    </source>
</evidence>
<keyword evidence="3 6" id="KW-0812">Transmembrane</keyword>
<evidence type="ECO:0000256" key="6">
    <source>
        <dbReference type="SAM" id="Phobius"/>
    </source>
</evidence>
<comment type="similarity">
    <text evidence="2">Belongs to the GtrA family.</text>
</comment>
<evidence type="ECO:0000256" key="3">
    <source>
        <dbReference type="ARBA" id="ARBA00022692"/>
    </source>
</evidence>
<evidence type="ECO:0000313" key="9">
    <source>
        <dbReference type="Proteomes" id="UP000294480"/>
    </source>
</evidence>
<evidence type="ECO:0000259" key="7">
    <source>
        <dbReference type="Pfam" id="PF04138"/>
    </source>
</evidence>
<dbReference type="InterPro" id="IPR051401">
    <property type="entry name" value="GtrA_CellWall_Glycosyl"/>
</dbReference>
<evidence type="ECO:0000256" key="1">
    <source>
        <dbReference type="ARBA" id="ARBA00004141"/>
    </source>
</evidence>
<evidence type="ECO:0000256" key="4">
    <source>
        <dbReference type="ARBA" id="ARBA00022989"/>
    </source>
</evidence>
<name>A0A4R6YAK5_9BURK</name>
<protein>
    <submittedName>
        <fullName evidence="8">Putative flippase GtrA</fullName>
    </submittedName>
</protein>
<keyword evidence="5 6" id="KW-0472">Membrane</keyword>
<accession>A0A4R6YAK5</accession>
<gene>
    <name evidence="8" type="ORF">DFR44_10359</name>
</gene>
<dbReference type="PANTHER" id="PTHR38459:SF1">
    <property type="entry name" value="PROPHAGE BACTOPRENOL-LINKED GLUCOSE TRANSLOCASE HOMOLOG"/>
    <property type="match status" value="1"/>
</dbReference>
<dbReference type="InterPro" id="IPR007267">
    <property type="entry name" value="GtrA_DPMS_TM"/>
</dbReference>
<feature type="transmembrane region" description="Helical" evidence="6">
    <location>
        <begin position="44"/>
        <end position="64"/>
    </location>
</feature>
<dbReference type="Pfam" id="PF04138">
    <property type="entry name" value="GtrA_DPMS_TM"/>
    <property type="match status" value="1"/>
</dbReference>
<reference evidence="8 9" key="1">
    <citation type="submission" date="2019-03" db="EMBL/GenBank/DDBJ databases">
        <title>Genomic Encyclopedia of Type Strains, Phase IV (KMG-IV): sequencing the most valuable type-strain genomes for metagenomic binning, comparative biology and taxonomic classification.</title>
        <authorList>
            <person name="Goeker M."/>
        </authorList>
    </citation>
    <scope>NUCLEOTIDE SEQUENCE [LARGE SCALE GENOMIC DNA]</scope>
    <source>
        <strain evidence="8 9">DSM 102852</strain>
    </source>
</reference>
<keyword evidence="9" id="KW-1185">Reference proteome</keyword>
<dbReference type="OrthoDB" id="8562382at2"/>
<dbReference type="GO" id="GO:0000271">
    <property type="term" value="P:polysaccharide biosynthetic process"/>
    <property type="evidence" value="ECO:0007669"/>
    <property type="project" value="InterPro"/>
</dbReference>
<dbReference type="GO" id="GO:0005886">
    <property type="term" value="C:plasma membrane"/>
    <property type="evidence" value="ECO:0007669"/>
    <property type="project" value="TreeGrafter"/>
</dbReference>
<keyword evidence="4 6" id="KW-1133">Transmembrane helix</keyword>
<feature type="transmembrane region" description="Helical" evidence="6">
    <location>
        <begin position="76"/>
        <end position="98"/>
    </location>
</feature>
<feature type="transmembrane region" description="Helical" evidence="6">
    <location>
        <begin position="104"/>
        <end position="126"/>
    </location>
</feature>
<feature type="domain" description="GtrA/DPMS transmembrane" evidence="7">
    <location>
        <begin position="12"/>
        <end position="126"/>
    </location>
</feature>
<comment type="caution">
    <text evidence="8">The sequence shown here is derived from an EMBL/GenBank/DDBJ whole genome shotgun (WGS) entry which is preliminary data.</text>
</comment>
<dbReference type="RefSeq" id="WP_133619096.1">
    <property type="nucleotide sequence ID" value="NZ_SNZE01000003.1"/>
</dbReference>